<sequence length="186" mass="21951">MQIILRTFISITQNPNQDTNYQCLISKSHQTQKRNTLPKCQQPSSRFGNKRRNQSLYKQEEINHLHSLKLEQQKMEKQIYVNLKKENQQPKTNEKREEPVKPVKSSTTAKIKGDKYSEYGLFENGAFTCLKCQSRVKRTQDLLKHWTMQHGRQAIPRRKRNFVNEDTQCVKKISQETLKSEAQSDL</sequence>
<dbReference type="RefSeq" id="XP_001434877.1">
    <property type="nucleotide sequence ID" value="XM_001434840.1"/>
</dbReference>
<feature type="domain" description="C2H2-type" evidence="2">
    <location>
        <begin position="129"/>
        <end position="150"/>
    </location>
</feature>
<feature type="region of interest" description="Disordered" evidence="1">
    <location>
        <begin position="83"/>
        <end position="106"/>
    </location>
</feature>
<evidence type="ECO:0000313" key="3">
    <source>
        <dbReference type="EMBL" id="CAK67480.1"/>
    </source>
</evidence>
<gene>
    <name evidence="3" type="ORF">GSPATT00006786001</name>
</gene>
<evidence type="ECO:0000313" key="4">
    <source>
        <dbReference type="Proteomes" id="UP000000600"/>
    </source>
</evidence>
<dbReference type="GeneID" id="5020662"/>
<keyword evidence="4" id="KW-1185">Reference proteome</keyword>
<feature type="compositionally biased region" description="Basic and acidic residues" evidence="1">
    <location>
        <begin position="83"/>
        <end position="101"/>
    </location>
</feature>
<dbReference type="PROSITE" id="PS00028">
    <property type="entry name" value="ZINC_FINGER_C2H2_1"/>
    <property type="match status" value="1"/>
</dbReference>
<proteinExistence type="predicted"/>
<evidence type="ECO:0000259" key="2">
    <source>
        <dbReference type="PROSITE" id="PS00028"/>
    </source>
</evidence>
<dbReference type="InterPro" id="IPR013087">
    <property type="entry name" value="Znf_C2H2_type"/>
</dbReference>
<accession>A0C9L3</accession>
<dbReference type="Proteomes" id="UP000000600">
    <property type="component" value="Unassembled WGS sequence"/>
</dbReference>
<dbReference type="HOGENOM" id="CLU_1457155_0_0_1"/>
<name>A0C9L3_PARTE</name>
<dbReference type="AlphaFoldDB" id="A0C9L3"/>
<protein>
    <recommendedName>
        <fullName evidence="2">C2H2-type domain-containing protein</fullName>
    </recommendedName>
</protein>
<evidence type="ECO:0000256" key="1">
    <source>
        <dbReference type="SAM" id="MobiDB-lite"/>
    </source>
</evidence>
<dbReference type="KEGG" id="ptm:GSPATT00006786001"/>
<dbReference type="EMBL" id="CT868052">
    <property type="protein sequence ID" value="CAK67480.1"/>
    <property type="molecule type" value="Genomic_DNA"/>
</dbReference>
<dbReference type="InParanoid" id="A0C9L3"/>
<organism evidence="3 4">
    <name type="scientific">Paramecium tetraurelia</name>
    <dbReference type="NCBI Taxonomy" id="5888"/>
    <lineage>
        <taxon>Eukaryota</taxon>
        <taxon>Sar</taxon>
        <taxon>Alveolata</taxon>
        <taxon>Ciliophora</taxon>
        <taxon>Intramacronucleata</taxon>
        <taxon>Oligohymenophorea</taxon>
        <taxon>Peniculida</taxon>
        <taxon>Parameciidae</taxon>
        <taxon>Paramecium</taxon>
    </lineage>
</organism>
<reference evidence="3 4" key="1">
    <citation type="journal article" date="2006" name="Nature">
        <title>Global trends of whole-genome duplications revealed by the ciliate Paramecium tetraurelia.</title>
        <authorList>
            <consortium name="Genoscope"/>
            <person name="Aury J.-M."/>
            <person name="Jaillon O."/>
            <person name="Duret L."/>
            <person name="Noel B."/>
            <person name="Jubin C."/>
            <person name="Porcel B.M."/>
            <person name="Segurens B."/>
            <person name="Daubin V."/>
            <person name="Anthouard V."/>
            <person name="Aiach N."/>
            <person name="Arnaiz O."/>
            <person name="Billaut A."/>
            <person name="Beisson J."/>
            <person name="Blanc I."/>
            <person name="Bouhouche K."/>
            <person name="Camara F."/>
            <person name="Duharcourt S."/>
            <person name="Guigo R."/>
            <person name="Gogendeau D."/>
            <person name="Katinka M."/>
            <person name="Keller A.-M."/>
            <person name="Kissmehl R."/>
            <person name="Klotz C."/>
            <person name="Koll F."/>
            <person name="Le Moue A."/>
            <person name="Lepere C."/>
            <person name="Malinsky S."/>
            <person name="Nowacki M."/>
            <person name="Nowak J.K."/>
            <person name="Plattner H."/>
            <person name="Poulain J."/>
            <person name="Ruiz F."/>
            <person name="Serrano V."/>
            <person name="Zagulski M."/>
            <person name="Dessen P."/>
            <person name="Betermier M."/>
            <person name="Weissenbach J."/>
            <person name="Scarpelli C."/>
            <person name="Schachter V."/>
            <person name="Sperling L."/>
            <person name="Meyer E."/>
            <person name="Cohen J."/>
            <person name="Wincker P."/>
        </authorList>
    </citation>
    <scope>NUCLEOTIDE SEQUENCE [LARGE SCALE GENOMIC DNA]</scope>
    <source>
        <strain evidence="3 4">Stock d4-2</strain>
    </source>
</reference>